<dbReference type="Proteomes" id="UP000765509">
    <property type="component" value="Unassembled WGS sequence"/>
</dbReference>
<organism evidence="1 2">
    <name type="scientific">Austropuccinia psidii MF-1</name>
    <dbReference type="NCBI Taxonomy" id="1389203"/>
    <lineage>
        <taxon>Eukaryota</taxon>
        <taxon>Fungi</taxon>
        <taxon>Dikarya</taxon>
        <taxon>Basidiomycota</taxon>
        <taxon>Pucciniomycotina</taxon>
        <taxon>Pucciniomycetes</taxon>
        <taxon>Pucciniales</taxon>
        <taxon>Sphaerophragmiaceae</taxon>
        <taxon>Austropuccinia</taxon>
    </lineage>
</organism>
<name>A0A9Q3JF09_9BASI</name>
<reference evidence="1" key="1">
    <citation type="submission" date="2021-03" db="EMBL/GenBank/DDBJ databases">
        <title>Draft genome sequence of rust myrtle Austropuccinia psidii MF-1, a brazilian biotype.</title>
        <authorList>
            <person name="Quecine M.C."/>
            <person name="Pachon D.M.R."/>
            <person name="Bonatelli M.L."/>
            <person name="Correr F.H."/>
            <person name="Franceschini L.M."/>
            <person name="Leite T.F."/>
            <person name="Margarido G.R.A."/>
            <person name="Almeida C.A."/>
            <person name="Ferrarezi J.A."/>
            <person name="Labate C.A."/>
        </authorList>
    </citation>
    <scope>NUCLEOTIDE SEQUENCE</scope>
    <source>
        <strain evidence="1">MF-1</strain>
    </source>
</reference>
<gene>
    <name evidence="1" type="ORF">O181_100654</name>
</gene>
<sequence>MSQFGEKNQKQFAELLQESHEGMETLTASIDKIVKTLQEGHSQLRNVSEETSKRLNQVFEEKHHRKGDRDFLDQDINKLFNFYQNMKPQPQGHVIDNPHQQVDIAPDGILVNMAISPSQYQDRYNMIYSEKGAVTTTKIDLPPWVLRQF</sequence>
<proteinExistence type="predicted"/>
<dbReference type="EMBL" id="AVOT02070270">
    <property type="protein sequence ID" value="MBW0560939.1"/>
    <property type="molecule type" value="Genomic_DNA"/>
</dbReference>
<evidence type="ECO:0000313" key="1">
    <source>
        <dbReference type="EMBL" id="MBW0560939.1"/>
    </source>
</evidence>
<evidence type="ECO:0000313" key="2">
    <source>
        <dbReference type="Proteomes" id="UP000765509"/>
    </source>
</evidence>
<protein>
    <submittedName>
        <fullName evidence="1">Uncharacterized protein</fullName>
    </submittedName>
</protein>
<comment type="caution">
    <text evidence="1">The sequence shown here is derived from an EMBL/GenBank/DDBJ whole genome shotgun (WGS) entry which is preliminary data.</text>
</comment>
<keyword evidence="2" id="KW-1185">Reference proteome</keyword>
<accession>A0A9Q3JF09</accession>
<dbReference type="AlphaFoldDB" id="A0A9Q3JF09"/>